<keyword evidence="3" id="KW-1185">Reference proteome</keyword>
<protein>
    <submittedName>
        <fullName evidence="2">Uncharacterized protein</fullName>
    </submittedName>
</protein>
<accession>A0ABN3VJ92</accession>
<reference evidence="2 3" key="1">
    <citation type="journal article" date="2019" name="Int. J. Syst. Evol. Microbiol.">
        <title>The Global Catalogue of Microorganisms (GCM) 10K type strain sequencing project: providing services to taxonomists for standard genome sequencing and annotation.</title>
        <authorList>
            <consortium name="The Broad Institute Genomics Platform"/>
            <consortium name="The Broad Institute Genome Sequencing Center for Infectious Disease"/>
            <person name="Wu L."/>
            <person name="Ma J."/>
        </authorList>
    </citation>
    <scope>NUCLEOTIDE SEQUENCE [LARGE SCALE GENOMIC DNA]</scope>
    <source>
        <strain evidence="2 3">JCM 9383</strain>
    </source>
</reference>
<dbReference type="Proteomes" id="UP001500979">
    <property type="component" value="Unassembled WGS sequence"/>
</dbReference>
<evidence type="ECO:0000256" key="1">
    <source>
        <dbReference type="SAM" id="MobiDB-lite"/>
    </source>
</evidence>
<proteinExistence type="predicted"/>
<name>A0ABN3VJ92_9PSEU</name>
<dbReference type="EMBL" id="BAAAUX010000019">
    <property type="protein sequence ID" value="GAA2806690.1"/>
    <property type="molecule type" value="Genomic_DNA"/>
</dbReference>
<dbReference type="RefSeq" id="WP_344683188.1">
    <property type="nucleotide sequence ID" value="NZ_BAAAUX010000019.1"/>
</dbReference>
<sequence length="186" mass="20221">MIERADVATVAVRRALSSGTNPQQAIQDLLTAVTDLAEAHGIAAPVPAEQAADAGATEPDVTESVTELVPGNDRNVPAEGEQQETTAEVDSLPPTRQLPRPIGHSETVDLDTVRMERTSDFEQTRRWIFLCGAGENERLIGYLDSDGTKTKKWQALGPMLTRFSGGPCRTRQEALLRLLDPHAPKR</sequence>
<gene>
    <name evidence="2" type="ORF">GCM10010470_47440</name>
</gene>
<comment type="caution">
    <text evidence="2">The sequence shown here is derived from an EMBL/GenBank/DDBJ whole genome shotgun (WGS) entry which is preliminary data.</text>
</comment>
<feature type="region of interest" description="Disordered" evidence="1">
    <location>
        <begin position="68"/>
        <end position="107"/>
    </location>
</feature>
<organism evidence="2 3">
    <name type="scientific">Saccharopolyspora taberi</name>
    <dbReference type="NCBI Taxonomy" id="60895"/>
    <lineage>
        <taxon>Bacteria</taxon>
        <taxon>Bacillati</taxon>
        <taxon>Actinomycetota</taxon>
        <taxon>Actinomycetes</taxon>
        <taxon>Pseudonocardiales</taxon>
        <taxon>Pseudonocardiaceae</taxon>
        <taxon>Saccharopolyspora</taxon>
    </lineage>
</organism>
<evidence type="ECO:0000313" key="3">
    <source>
        <dbReference type="Proteomes" id="UP001500979"/>
    </source>
</evidence>
<evidence type="ECO:0000313" key="2">
    <source>
        <dbReference type="EMBL" id="GAA2806690.1"/>
    </source>
</evidence>